<evidence type="ECO:0000313" key="1">
    <source>
        <dbReference type="EMBL" id="KAL3309566.1"/>
    </source>
</evidence>
<name>A0ABD2PT05_9PLAT</name>
<gene>
    <name evidence="1" type="ORF">Ciccas_011887</name>
</gene>
<dbReference type="EMBL" id="JBJKFK010003778">
    <property type="protein sequence ID" value="KAL3309566.1"/>
    <property type="molecule type" value="Genomic_DNA"/>
</dbReference>
<evidence type="ECO:0000313" key="2">
    <source>
        <dbReference type="Proteomes" id="UP001626550"/>
    </source>
</evidence>
<protein>
    <submittedName>
        <fullName evidence="1">Uncharacterized protein</fullName>
    </submittedName>
</protein>
<sequence>MPSKELATGWKSCLNASSSVVEMTLSAGEIKLTGVALATAAQNLYQPCPTLMFQLTLPCRLQREYPLVGVDCISEWSEREQINEDANARMHNVGPLGKF</sequence>
<dbReference type="Proteomes" id="UP001626550">
    <property type="component" value="Unassembled WGS sequence"/>
</dbReference>
<accession>A0ABD2PT05</accession>
<proteinExistence type="predicted"/>
<reference evidence="1 2" key="1">
    <citation type="submission" date="2024-11" db="EMBL/GenBank/DDBJ databases">
        <title>Adaptive evolution of stress response genes in parasites aligns with host niche diversity.</title>
        <authorList>
            <person name="Hahn C."/>
            <person name="Resl P."/>
        </authorList>
    </citation>
    <scope>NUCLEOTIDE SEQUENCE [LARGE SCALE GENOMIC DNA]</scope>
    <source>
        <strain evidence="1">EGGRZ-B1_66</strain>
        <tissue evidence="1">Body</tissue>
    </source>
</reference>
<comment type="caution">
    <text evidence="1">The sequence shown here is derived from an EMBL/GenBank/DDBJ whole genome shotgun (WGS) entry which is preliminary data.</text>
</comment>
<keyword evidence="2" id="KW-1185">Reference proteome</keyword>
<dbReference type="AlphaFoldDB" id="A0ABD2PT05"/>
<organism evidence="1 2">
    <name type="scientific">Cichlidogyrus casuarinus</name>
    <dbReference type="NCBI Taxonomy" id="1844966"/>
    <lineage>
        <taxon>Eukaryota</taxon>
        <taxon>Metazoa</taxon>
        <taxon>Spiralia</taxon>
        <taxon>Lophotrochozoa</taxon>
        <taxon>Platyhelminthes</taxon>
        <taxon>Monogenea</taxon>
        <taxon>Monopisthocotylea</taxon>
        <taxon>Dactylogyridea</taxon>
        <taxon>Ancyrocephalidae</taxon>
        <taxon>Cichlidogyrus</taxon>
    </lineage>
</organism>